<dbReference type="InterPro" id="IPR010106">
    <property type="entry name" value="RpnA"/>
</dbReference>
<gene>
    <name evidence="2" type="ORF">CK510_05075</name>
</gene>
<protein>
    <recommendedName>
        <fullName evidence="4">Flagellar assembly protein H</fullName>
    </recommendedName>
</protein>
<evidence type="ECO:0000313" key="3">
    <source>
        <dbReference type="Proteomes" id="UP000218238"/>
    </source>
</evidence>
<evidence type="ECO:0000256" key="1">
    <source>
        <dbReference type="SAM" id="Coils"/>
    </source>
</evidence>
<keyword evidence="1" id="KW-0175">Coiled coil</keyword>
<evidence type="ECO:0000313" key="2">
    <source>
        <dbReference type="EMBL" id="PAX59829.1"/>
    </source>
</evidence>
<name>A0A2A2TMW4_9CYAN</name>
<dbReference type="EMBL" id="NTFS01000034">
    <property type="protein sequence ID" value="PAX59829.1"/>
    <property type="molecule type" value="Genomic_DNA"/>
</dbReference>
<reference evidence="2 3" key="1">
    <citation type="submission" date="2017-08" db="EMBL/GenBank/DDBJ databases">
        <title>Draft genome sequence of filamentous cyanobacterium Calothrix elsteri CCALA 953.</title>
        <authorList>
            <person name="Gagunashvili A.N."/>
            <person name="Elster J."/>
            <person name="Andresson O.S."/>
        </authorList>
    </citation>
    <scope>NUCLEOTIDE SEQUENCE [LARGE SCALE GENOMIC DNA]</scope>
    <source>
        <strain evidence="2 3">CCALA 953</strain>
    </source>
</reference>
<dbReference type="AlphaFoldDB" id="A0A2A2TMW4"/>
<dbReference type="InterPro" id="IPR022573">
    <property type="entry name" value="DUF2887"/>
</dbReference>
<evidence type="ECO:0008006" key="4">
    <source>
        <dbReference type="Google" id="ProtNLM"/>
    </source>
</evidence>
<accession>A0A2A2TMW4</accession>
<comment type="caution">
    <text evidence="2">The sequence shown here is derived from an EMBL/GenBank/DDBJ whole genome shotgun (WGS) entry which is preliminary data.</text>
</comment>
<feature type="coiled-coil region" evidence="1">
    <location>
        <begin position="212"/>
        <end position="239"/>
    </location>
</feature>
<sequence length="271" mass="31637">MKTDTIFYTLLQNLPSVLFELLEQSPTLALRYDFSSVEVKELARRIDGVFLPKADFLEEPIYFVEVQFQPDEDLYWRLITEAAVYLNQYKPQRTCQAVVLWAKRSFDPGIPLVYQTLFDAGYIRIIYLDELAEDSASSIGLGIIKLVVASEAEAEQQARNLINRVQQADTANRRNLLELVERMLVYKFSSYSRQELEAMFGLSEWKQTRFYQEVREETRQELKEEVKEEVKEETKLETIPRLFKAGLSIEKIAEALELDIDIVRKVTNKQN</sequence>
<dbReference type="RefSeq" id="WP_095720663.1">
    <property type="nucleotide sequence ID" value="NZ_NTFS01000034.1"/>
</dbReference>
<proteinExistence type="predicted"/>
<dbReference type="PANTHER" id="PTHR35586">
    <property type="entry name" value="SLL1691 PROTEIN"/>
    <property type="match status" value="1"/>
</dbReference>
<dbReference type="NCBIfam" id="TIGR01784">
    <property type="entry name" value="T_den_put_tspse"/>
    <property type="match status" value="1"/>
</dbReference>
<keyword evidence="3" id="KW-1185">Reference proteome</keyword>
<dbReference type="OrthoDB" id="468313at2"/>
<dbReference type="PANTHER" id="PTHR35586:SF2">
    <property type="entry name" value="SLL1542 PROTEIN"/>
    <property type="match status" value="1"/>
</dbReference>
<dbReference type="Proteomes" id="UP000218238">
    <property type="component" value="Unassembled WGS sequence"/>
</dbReference>
<organism evidence="2 3">
    <name type="scientific">Brunnivagina elsteri CCALA 953</name>
    <dbReference type="NCBI Taxonomy" id="987040"/>
    <lineage>
        <taxon>Bacteria</taxon>
        <taxon>Bacillati</taxon>
        <taxon>Cyanobacteriota</taxon>
        <taxon>Cyanophyceae</taxon>
        <taxon>Nostocales</taxon>
        <taxon>Calotrichaceae</taxon>
        <taxon>Brunnivagina</taxon>
    </lineage>
</organism>
<dbReference type="Pfam" id="PF11103">
    <property type="entry name" value="DUF2887"/>
    <property type="match status" value="1"/>
</dbReference>